<feature type="compositionally biased region" description="Basic and acidic residues" evidence="1">
    <location>
        <begin position="45"/>
        <end position="59"/>
    </location>
</feature>
<dbReference type="EMBL" id="KV878187">
    <property type="protein sequence ID" value="OJI87149.1"/>
    <property type="molecule type" value="Genomic_DNA"/>
</dbReference>
<organism evidence="3 4">
    <name type="scientific">Aspergillus tubingensis (strain CBS 134.48)</name>
    <dbReference type="NCBI Taxonomy" id="767770"/>
    <lineage>
        <taxon>Eukaryota</taxon>
        <taxon>Fungi</taxon>
        <taxon>Dikarya</taxon>
        <taxon>Ascomycota</taxon>
        <taxon>Pezizomycotina</taxon>
        <taxon>Eurotiomycetes</taxon>
        <taxon>Eurotiomycetidae</taxon>
        <taxon>Eurotiales</taxon>
        <taxon>Aspergillaceae</taxon>
        <taxon>Aspergillus</taxon>
        <taxon>Aspergillus subgen. Circumdati</taxon>
    </lineage>
</organism>
<evidence type="ECO:0000313" key="3">
    <source>
        <dbReference type="EMBL" id="OJI87149.1"/>
    </source>
</evidence>
<feature type="region of interest" description="Disordered" evidence="1">
    <location>
        <begin position="25"/>
        <end position="59"/>
    </location>
</feature>
<name>A0A1L9ND06_ASPTC</name>
<dbReference type="Proteomes" id="UP000184304">
    <property type="component" value="Unassembled WGS sequence"/>
</dbReference>
<evidence type="ECO:0000256" key="1">
    <source>
        <dbReference type="SAM" id="MobiDB-lite"/>
    </source>
</evidence>
<evidence type="ECO:0000313" key="4">
    <source>
        <dbReference type="Proteomes" id="UP000184304"/>
    </source>
</evidence>
<keyword evidence="2" id="KW-1133">Transmembrane helix</keyword>
<reference evidence="4" key="1">
    <citation type="journal article" date="2017" name="Genome Biol.">
        <title>Comparative genomics reveals high biological diversity and specific adaptations in the industrially and medically important fungal genus Aspergillus.</title>
        <authorList>
            <person name="de Vries R.P."/>
            <person name="Riley R."/>
            <person name="Wiebenga A."/>
            <person name="Aguilar-Osorio G."/>
            <person name="Amillis S."/>
            <person name="Uchima C.A."/>
            <person name="Anderluh G."/>
            <person name="Asadollahi M."/>
            <person name="Askin M."/>
            <person name="Barry K."/>
            <person name="Battaglia E."/>
            <person name="Bayram O."/>
            <person name="Benocci T."/>
            <person name="Braus-Stromeyer S.A."/>
            <person name="Caldana C."/>
            <person name="Canovas D."/>
            <person name="Cerqueira G.C."/>
            <person name="Chen F."/>
            <person name="Chen W."/>
            <person name="Choi C."/>
            <person name="Clum A."/>
            <person name="Dos Santos R.A."/>
            <person name="Damasio A.R."/>
            <person name="Diallinas G."/>
            <person name="Emri T."/>
            <person name="Fekete E."/>
            <person name="Flipphi M."/>
            <person name="Freyberg S."/>
            <person name="Gallo A."/>
            <person name="Gournas C."/>
            <person name="Habgood R."/>
            <person name="Hainaut M."/>
            <person name="Harispe M.L."/>
            <person name="Henrissat B."/>
            <person name="Hilden K.S."/>
            <person name="Hope R."/>
            <person name="Hossain A."/>
            <person name="Karabika E."/>
            <person name="Karaffa L."/>
            <person name="Karanyi Z."/>
            <person name="Krasevec N."/>
            <person name="Kuo A."/>
            <person name="Kusch H."/>
            <person name="LaButti K."/>
            <person name="Lagendijk E.L."/>
            <person name="Lapidus A."/>
            <person name="Levasseur A."/>
            <person name="Lindquist E."/>
            <person name="Lipzen A."/>
            <person name="Logrieco A.F."/>
            <person name="MacCabe A."/>
            <person name="Maekelae M.R."/>
            <person name="Malavazi I."/>
            <person name="Melin P."/>
            <person name="Meyer V."/>
            <person name="Mielnichuk N."/>
            <person name="Miskei M."/>
            <person name="Molnar A.P."/>
            <person name="Mule G."/>
            <person name="Ngan C.Y."/>
            <person name="Orejas M."/>
            <person name="Orosz E."/>
            <person name="Ouedraogo J.P."/>
            <person name="Overkamp K.M."/>
            <person name="Park H.-S."/>
            <person name="Perrone G."/>
            <person name="Piumi F."/>
            <person name="Punt P.J."/>
            <person name="Ram A.F."/>
            <person name="Ramon A."/>
            <person name="Rauscher S."/>
            <person name="Record E."/>
            <person name="Riano-Pachon D.M."/>
            <person name="Robert V."/>
            <person name="Roehrig J."/>
            <person name="Ruller R."/>
            <person name="Salamov A."/>
            <person name="Salih N.S."/>
            <person name="Samson R.A."/>
            <person name="Sandor E."/>
            <person name="Sanguinetti M."/>
            <person name="Schuetze T."/>
            <person name="Sepcic K."/>
            <person name="Shelest E."/>
            <person name="Sherlock G."/>
            <person name="Sophianopoulou V."/>
            <person name="Squina F.M."/>
            <person name="Sun H."/>
            <person name="Susca A."/>
            <person name="Todd R.B."/>
            <person name="Tsang A."/>
            <person name="Unkles S.E."/>
            <person name="van de Wiele N."/>
            <person name="van Rossen-Uffink D."/>
            <person name="Oliveira J.V."/>
            <person name="Vesth T.C."/>
            <person name="Visser J."/>
            <person name="Yu J.-H."/>
            <person name="Zhou M."/>
            <person name="Andersen M.R."/>
            <person name="Archer D.B."/>
            <person name="Baker S.E."/>
            <person name="Benoit I."/>
            <person name="Brakhage A.A."/>
            <person name="Braus G.H."/>
            <person name="Fischer R."/>
            <person name="Frisvad J.C."/>
            <person name="Goldman G.H."/>
            <person name="Houbraken J."/>
            <person name="Oakley B."/>
            <person name="Pocsi I."/>
            <person name="Scazzocchio C."/>
            <person name="Seiboth B."/>
            <person name="vanKuyk P.A."/>
            <person name="Wortman J."/>
            <person name="Dyer P.S."/>
            <person name="Grigoriev I.V."/>
        </authorList>
    </citation>
    <scope>NUCLEOTIDE SEQUENCE [LARGE SCALE GENOMIC DNA]</scope>
    <source>
        <strain evidence="4">CBS 134.48</strain>
    </source>
</reference>
<keyword evidence="2" id="KW-0812">Transmembrane</keyword>
<keyword evidence="4" id="KW-1185">Reference proteome</keyword>
<proteinExistence type="predicted"/>
<gene>
    <name evidence="3" type="ORF">ASPTUDRAFT_40279</name>
</gene>
<dbReference type="AlphaFoldDB" id="A0A1L9ND06"/>
<accession>A0A1L9ND06</accession>
<evidence type="ECO:0000256" key="2">
    <source>
        <dbReference type="SAM" id="Phobius"/>
    </source>
</evidence>
<feature type="transmembrane region" description="Helical" evidence="2">
    <location>
        <begin position="6"/>
        <end position="26"/>
    </location>
</feature>
<dbReference type="VEuPathDB" id="FungiDB:ASPTUDRAFT_40279"/>
<keyword evidence="2" id="KW-0472">Membrane</keyword>
<feature type="compositionally biased region" description="Low complexity" evidence="1">
    <location>
        <begin position="34"/>
        <end position="43"/>
    </location>
</feature>
<sequence length="59" mass="6797">MESQLVYLPMVYLSSTITTTITMSTMTHHDHRSTSTTSTQHSRLNTRECPTDYDGKDWT</sequence>
<protein>
    <submittedName>
        <fullName evidence="3">Uncharacterized protein</fullName>
    </submittedName>
</protein>